<protein>
    <submittedName>
        <fullName evidence="3">Uncharacterized protein</fullName>
    </submittedName>
</protein>
<dbReference type="Proteomes" id="UP001362999">
    <property type="component" value="Unassembled WGS sequence"/>
</dbReference>
<sequence length="230" mass="25701">MDRISSIIRWKGHKRKRSRAQDAQLAGARASAASLRTESDSTHEKENQGSSELERAQERGNNYQRSLYNEKKRLKRAHTVNTDQARLLEESRAENQKLSTQVGQLTAEVADLDAESSSLRDSLASQKSSRSHLSKKIHTLAAKCRRIPDRLETAATKAASKAKEELTRLFSFNLKEKGAVPDSTRDMINNLVALDGVRPNKVVLGGRQEEASDSRAETCYSPLCEPAERR</sequence>
<evidence type="ECO:0000256" key="2">
    <source>
        <dbReference type="SAM" id="MobiDB-lite"/>
    </source>
</evidence>
<feature type="coiled-coil region" evidence="1">
    <location>
        <begin position="88"/>
        <end position="115"/>
    </location>
</feature>
<comment type="caution">
    <text evidence="3">The sequence shown here is derived from an EMBL/GenBank/DDBJ whole genome shotgun (WGS) entry which is preliminary data.</text>
</comment>
<evidence type="ECO:0000313" key="3">
    <source>
        <dbReference type="EMBL" id="KAK7028488.1"/>
    </source>
</evidence>
<evidence type="ECO:0000313" key="4">
    <source>
        <dbReference type="Proteomes" id="UP001362999"/>
    </source>
</evidence>
<feature type="compositionally biased region" description="Basic and acidic residues" evidence="2">
    <location>
        <begin position="37"/>
        <end position="58"/>
    </location>
</feature>
<feature type="compositionally biased region" description="Low complexity" evidence="2">
    <location>
        <begin position="21"/>
        <end position="35"/>
    </location>
</feature>
<dbReference type="AlphaFoldDB" id="A0AAW0BSL2"/>
<keyword evidence="4" id="KW-1185">Reference proteome</keyword>
<accession>A0AAW0BSL2</accession>
<reference evidence="3 4" key="1">
    <citation type="journal article" date="2024" name="J Genomics">
        <title>Draft genome sequencing and assembly of Favolaschia claudopus CIRM-BRFM 2984 isolated from oak limbs.</title>
        <authorList>
            <person name="Navarro D."/>
            <person name="Drula E."/>
            <person name="Chaduli D."/>
            <person name="Cazenave R."/>
            <person name="Ahrendt S."/>
            <person name="Wang J."/>
            <person name="Lipzen A."/>
            <person name="Daum C."/>
            <person name="Barry K."/>
            <person name="Grigoriev I.V."/>
            <person name="Favel A."/>
            <person name="Rosso M.N."/>
            <person name="Martin F."/>
        </authorList>
    </citation>
    <scope>NUCLEOTIDE SEQUENCE [LARGE SCALE GENOMIC DNA]</scope>
    <source>
        <strain evidence="3 4">CIRM-BRFM 2984</strain>
    </source>
</reference>
<gene>
    <name evidence="3" type="ORF">R3P38DRAFT_2776206</name>
</gene>
<evidence type="ECO:0000256" key="1">
    <source>
        <dbReference type="SAM" id="Coils"/>
    </source>
</evidence>
<name>A0AAW0BSL2_9AGAR</name>
<keyword evidence="1" id="KW-0175">Coiled coil</keyword>
<dbReference type="EMBL" id="JAWWNJ010000028">
    <property type="protein sequence ID" value="KAK7028488.1"/>
    <property type="molecule type" value="Genomic_DNA"/>
</dbReference>
<feature type="region of interest" description="Disordered" evidence="2">
    <location>
        <begin position="1"/>
        <end position="63"/>
    </location>
</feature>
<organism evidence="3 4">
    <name type="scientific">Favolaschia claudopus</name>
    <dbReference type="NCBI Taxonomy" id="2862362"/>
    <lineage>
        <taxon>Eukaryota</taxon>
        <taxon>Fungi</taxon>
        <taxon>Dikarya</taxon>
        <taxon>Basidiomycota</taxon>
        <taxon>Agaricomycotina</taxon>
        <taxon>Agaricomycetes</taxon>
        <taxon>Agaricomycetidae</taxon>
        <taxon>Agaricales</taxon>
        <taxon>Marasmiineae</taxon>
        <taxon>Mycenaceae</taxon>
        <taxon>Favolaschia</taxon>
    </lineage>
</organism>
<proteinExistence type="predicted"/>
<dbReference type="Gene3D" id="1.10.287.1490">
    <property type="match status" value="1"/>
</dbReference>